<organism evidence="1 2">
    <name type="scientific">Leucogyrophana mollusca</name>
    <dbReference type="NCBI Taxonomy" id="85980"/>
    <lineage>
        <taxon>Eukaryota</taxon>
        <taxon>Fungi</taxon>
        <taxon>Dikarya</taxon>
        <taxon>Basidiomycota</taxon>
        <taxon>Agaricomycotina</taxon>
        <taxon>Agaricomycetes</taxon>
        <taxon>Agaricomycetidae</taxon>
        <taxon>Boletales</taxon>
        <taxon>Boletales incertae sedis</taxon>
        <taxon>Leucogyrophana</taxon>
    </lineage>
</organism>
<evidence type="ECO:0000313" key="2">
    <source>
        <dbReference type="Proteomes" id="UP000790709"/>
    </source>
</evidence>
<protein>
    <submittedName>
        <fullName evidence="1">Uncharacterized protein</fullName>
    </submittedName>
</protein>
<reference evidence="1" key="1">
    <citation type="journal article" date="2021" name="New Phytol.">
        <title>Evolutionary innovations through gain and loss of genes in the ectomycorrhizal Boletales.</title>
        <authorList>
            <person name="Wu G."/>
            <person name="Miyauchi S."/>
            <person name="Morin E."/>
            <person name="Kuo A."/>
            <person name="Drula E."/>
            <person name="Varga T."/>
            <person name="Kohler A."/>
            <person name="Feng B."/>
            <person name="Cao Y."/>
            <person name="Lipzen A."/>
            <person name="Daum C."/>
            <person name="Hundley H."/>
            <person name="Pangilinan J."/>
            <person name="Johnson J."/>
            <person name="Barry K."/>
            <person name="LaButti K."/>
            <person name="Ng V."/>
            <person name="Ahrendt S."/>
            <person name="Min B."/>
            <person name="Choi I.G."/>
            <person name="Park H."/>
            <person name="Plett J.M."/>
            <person name="Magnuson J."/>
            <person name="Spatafora J.W."/>
            <person name="Nagy L.G."/>
            <person name="Henrissat B."/>
            <person name="Grigoriev I.V."/>
            <person name="Yang Z.L."/>
            <person name="Xu J."/>
            <person name="Martin F.M."/>
        </authorList>
    </citation>
    <scope>NUCLEOTIDE SEQUENCE</scope>
    <source>
        <strain evidence="1">KUC20120723A-06</strain>
    </source>
</reference>
<proteinExistence type="predicted"/>
<comment type="caution">
    <text evidence="1">The sequence shown here is derived from an EMBL/GenBank/DDBJ whole genome shotgun (WGS) entry which is preliminary data.</text>
</comment>
<gene>
    <name evidence="1" type="ORF">BV22DRAFT_1041306</name>
</gene>
<sequence>MSLLDYLRVYPLPIGELYQRAEINDQPLEVPQQNVPLGYEDTFWAELEQAFTGAAISQPLENTYAPSLPLSPSIQGDSLTTPDAPNVSLEQTLGASSLAHFVEAPTTHTCQFDRNGSPCHKSIIANRLDVARHLRLYHNVKRNSSRVTCLWDGCMKEIRADSLSRHIVNRHMNAKLGCPRCFEILPSVSSLRRHRQRGCGAKRGAP</sequence>
<accession>A0ACB8B0C7</accession>
<dbReference type="EMBL" id="MU266708">
    <property type="protein sequence ID" value="KAH7918989.1"/>
    <property type="molecule type" value="Genomic_DNA"/>
</dbReference>
<keyword evidence="2" id="KW-1185">Reference proteome</keyword>
<name>A0ACB8B0C7_9AGAM</name>
<evidence type="ECO:0000313" key="1">
    <source>
        <dbReference type="EMBL" id="KAH7918989.1"/>
    </source>
</evidence>
<dbReference type="Proteomes" id="UP000790709">
    <property type="component" value="Unassembled WGS sequence"/>
</dbReference>